<feature type="domain" description="Acyl-CoA oxidase/dehydrogenase middle" evidence="12">
    <location>
        <begin position="123"/>
        <end position="223"/>
    </location>
</feature>
<dbReference type="InterPro" id="IPR009075">
    <property type="entry name" value="AcylCo_DH/oxidase_C"/>
</dbReference>
<dbReference type="AlphaFoldDB" id="A0A7Y0Q719"/>
<accession>A0A7Y0Q719</accession>
<dbReference type="Gene3D" id="2.40.110.10">
    <property type="entry name" value="Butyryl-CoA Dehydrogenase, subunit A, domain 2"/>
    <property type="match status" value="1"/>
</dbReference>
<dbReference type="GO" id="GO:0005737">
    <property type="term" value="C:cytoplasm"/>
    <property type="evidence" value="ECO:0007669"/>
    <property type="project" value="TreeGrafter"/>
</dbReference>
<protein>
    <recommendedName>
        <fullName evidence="8">3-sulfinopropanoyl-CoA desulfinase</fullName>
        <ecNumber evidence="7">3.13.1.4</ecNumber>
    </recommendedName>
    <alternativeName>
        <fullName evidence="9">3-sulfinopropionyl coenzyme A desulfinase</fullName>
    </alternativeName>
</protein>
<evidence type="ECO:0000256" key="7">
    <source>
        <dbReference type="ARBA" id="ARBA00066461"/>
    </source>
</evidence>
<evidence type="ECO:0000256" key="1">
    <source>
        <dbReference type="ARBA" id="ARBA00001974"/>
    </source>
</evidence>
<dbReference type="SUPFAM" id="SSF56645">
    <property type="entry name" value="Acyl-CoA dehydrogenase NM domain-like"/>
    <property type="match status" value="1"/>
</dbReference>
<name>A0A7Y0Q719_9GAMM</name>
<evidence type="ECO:0000313" key="14">
    <source>
        <dbReference type="EMBL" id="NMP32028.1"/>
    </source>
</evidence>
<evidence type="ECO:0000256" key="2">
    <source>
        <dbReference type="ARBA" id="ARBA00009347"/>
    </source>
</evidence>
<keyword evidence="5 10" id="KW-0560">Oxidoreductase</keyword>
<keyword evidence="4 10" id="KW-0274">FAD</keyword>
<dbReference type="Gene3D" id="1.10.540.10">
    <property type="entry name" value="Acyl-CoA dehydrogenase/oxidase, N-terminal domain"/>
    <property type="match status" value="1"/>
</dbReference>
<dbReference type="PANTHER" id="PTHR48083:SF36">
    <property type="entry name" value="ACYL-COA DEHYDROGENASE FADE3-RELATED"/>
    <property type="match status" value="1"/>
</dbReference>
<reference evidence="14 15" key="1">
    <citation type="submission" date="2020-04" db="EMBL/GenBank/DDBJ databases">
        <title>Thalassotalea sp. M1531, isolated from the surface of marine red alga.</title>
        <authorList>
            <person name="Pang L."/>
            <person name="Lu D.-C."/>
        </authorList>
    </citation>
    <scope>NUCLEOTIDE SEQUENCE [LARGE SCALE GENOMIC DNA]</scope>
    <source>
        <strain evidence="14 15">M1531</strain>
    </source>
</reference>
<comment type="caution">
    <text evidence="14">The sequence shown here is derived from an EMBL/GenBank/DDBJ whole genome shotgun (WGS) entry which is preliminary data.</text>
</comment>
<dbReference type="GO" id="GO:0033539">
    <property type="term" value="P:fatty acid beta-oxidation using acyl-CoA dehydrogenase"/>
    <property type="evidence" value="ECO:0007669"/>
    <property type="project" value="TreeGrafter"/>
</dbReference>
<dbReference type="FunFam" id="1.20.140.10:FF:000004">
    <property type="entry name" value="Acyl-CoA dehydrogenase FadE25"/>
    <property type="match status" value="1"/>
</dbReference>
<evidence type="ECO:0000259" key="11">
    <source>
        <dbReference type="Pfam" id="PF00441"/>
    </source>
</evidence>
<comment type="cofactor">
    <cofactor evidence="1 10">
        <name>FAD</name>
        <dbReference type="ChEBI" id="CHEBI:57692"/>
    </cofactor>
</comment>
<evidence type="ECO:0000256" key="5">
    <source>
        <dbReference type="ARBA" id="ARBA00023002"/>
    </source>
</evidence>
<dbReference type="InterPro" id="IPR006091">
    <property type="entry name" value="Acyl-CoA_Oxase/DH_mid-dom"/>
</dbReference>
<dbReference type="Pfam" id="PF00441">
    <property type="entry name" value="Acyl-CoA_dh_1"/>
    <property type="match status" value="1"/>
</dbReference>
<dbReference type="InterPro" id="IPR006089">
    <property type="entry name" value="Acyl-CoA_DH_CS"/>
</dbReference>
<dbReference type="InterPro" id="IPR037069">
    <property type="entry name" value="AcylCoA_DH/ox_N_sf"/>
</dbReference>
<dbReference type="Pfam" id="PF02771">
    <property type="entry name" value="Acyl-CoA_dh_N"/>
    <property type="match status" value="1"/>
</dbReference>
<evidence type="ECO:0000256" key="3">
    <source>
        <dbReference type="ARBA" id="ARBA00022630"/>
    </source>
</evidence>
<dbReference type="PIRSF" id="PIRSF016578">
    <property type="entry name" value="HsaA"/>
    <property type="match status" value="1"/>
</dbReference>
<dbReference type="PANTHER" id="PTHR48083">
    <property type="entry name" value="MEDIUM-CHAIN SPECIFIC ACYL-COA DEHYDROGENASE, MITOCHONDRIAL-RELATED"/>
    <property type="match status" value="1"/>
</dbReference>
<dbReference type="PROSITE" id="PS00072">
    <property type="entry name" value="ACYL_COA_DH_1"/>
    <property type="match status" value="1"/>
</dbReference>
<sequence>MSEAYSKEDEIAILDMINKWVDNEVRPIAQTYDQADKYPFELVEQMKELGLFGATISQDYGGMGLPASIYAKIVIKVASAWMAPGGIFNSHLIQASAIERCGTEEQKSRFLPRMVTGELRGGIALTEPNAGSDLQAIKTVAIRDGDDYIINGAKTWITNSLNGNSLAVLVKTDTEIEPRHKGTSMFLVETKDENGEFLPGIEVIKMKKLGYKAIDTCEVVFTDFRVPAENLIGGVEGKGFIQAVGGLELGRINVAARGAGIAQGAMELAVRYAQERETFGKAICNHQAIQLKLGEMASKVEASRLLIEQAALKYDSGERCDMEAGMAKYFSSETGVFCANEAMRIFGGYSYSCEYEIERYYRDAMLMCIGEGTNEFQRMIIAKQLIERNKV</sequence>
<keyword evidence="3 10" id="KW-0285">Flavoprotein</keyword>
<dbReference type="InterPro" id="IPR013786">
    <property type="entry name" value="AcylCoA_DH/ox_N"/>
</dbReference>
<dbReference type="Proteomes" id="UP000568664">
    <property type="component" value="Unassembled WGS sequence"/>
</dbReference>
<dbReference type="RefSeq" id="WP_169075352.1">
    <property type="nucleotide sequence ID" value="NZ_JABBXH010000003.1"/>
</dbReference>
<dbReference type="GO" id="GO:0050660">
    <property type="term" value="F:flavin adenine dinucleotide binding"/>
    <property type="evidence" value="ECO:0007669"/>
    <property type="project" value="InterPro"/>
</dbReference>
<gene>
    <name evidence="14" type="ORF">HII17_10655</name>
</gene>
<dbReference type="FunFam" id="2.40.110.10:FF:000002">
    <property type="entry name" value="Acyl-CoA dehydrogenase fadE12"/>
    <property type="match status" value="1"/>
</dbReference>
<evidence type="ECO:0000313" key="15">
    <source>
        <dbReference type="Proteomes" id="UP000568664"/>
    </source>
</evidence>
<dbReference type="InterPro" id="IPR036250">
    <property type="entry name" value="AcylCo_DH-like_C"/>
</dbReference>
<dbReference type="GO" id="GO:0003995">
    <property type="term" value="F:acyl-CoA dehydrogenase activity"/>
    <property type="evidence" value="ECO:0007669"/>
    <property type="project" value="InterPro"/>
</dbReference>
<organism evidence="14 15">
    <name type="scientific">Thalassotalea algicola</name>
    <dbReference type="NCBI Taxonomy" id="2716224"/>
    <lineage>
        <taxon>Bacteria</taxon>
        <taxon>Pseudomonadati</taxon>
        <taxon>Pseudomonadota</taxon>
        <taxon>Gammaproteobacteria</taxon>
        <taxon>Alteromonadales</taxon>
        <taxon>Colwelliaceae</taxon>
        <taxon>Thalassotalea</taxon>
    </lineage>
</organism>
<evidence type="ECO:0000256" key="9">
    <source>
        <dbReference type="ARBA" id="ARBA00075603"/>
    </source>
</evidence>
<feature type="domain" description="Acyl-CoA dehydrogenase/oxidase N-terminal" evidence="13">
    <location>
        <begin position="8"/>
        <end position="118"/>
    </location>
</feature>
<evidence type="ECO:0000259" key="12">
    <source>
        <dbReference type="Pfam" id="PF02770"/>
    </source>
</evidence>
<dbReference type="EMBL" id="JABBXH010000003">
    <property type="protein sequence ID" value="NMP32028.1"/>
    <property type="molecule type" value="Genomic_DNA"/>
</dbReference>
<evidence type="ECO:0000256" key="6">
    <source>
        <dbReference type="ARBA" id="ARBA00052938"/>
    </source>
</evidence>
<evidence type="ECO:0000256" key="8">
    <source>
        <dbReference type="ARBA" id="ARBA00068311"/>
    </source>
</evidence>
<comment type="catalytic activity">
    <reaction evidence="6">
        <text>3-sulfinopropanoyl-CoA + H2O = propanoyl-CoA + sulfite + H(+)</text>
        <dbReference type="Rhea" id="RHEA:41624"/>
        <dbReference type="ChEBI" id="CHEBI:15377"/>
        <dbReference type="ChEBI" id="CHEBI:15378"/>
        <dbReference type="ChEBI" id="CHEBI:17359"/>
        <dbReference type="ChEBI" id="CHEBI:57392"/>
        <dbReference type="ChEBI" id="CHEBI:78349"/>
        <dbReference type="EC" id="3.13.1.4"/>
    </reaction>
    <physiologicalReaction direction="left-to-right" evidence="6">
        <dbReference type="Rhea" id="RHEA:41625"/>
    </physiologicalReaction>
</comment>
<dbReference type="Pfam" id="PF02770">
    <property type="entry name" value="Acyl-CoA_dh_M"/>
    <property type="match status" value="1"/>
</dbReference>
<dbReference type="InterPro" id="IPR050741">
    <property type="entry name" value="Acyl-CoA_dehydrogenase"/>
</dbReference>
<dbReference type="SUPFAM" id="SSF47203">
    <property type="entry name" value="Acyl-CoA dehydrogenase C-terminal domain-like"/>
    <property type="match status" value="1"/>
</dbReference>
<evidence type="ECO:0000256" key="4">
    <source>
        <dbReference type="ARBA" id="ARBA00022827"/>
    </source>
</evidence>
<evidence type="ECO:0000256" key="10">
    <source>
        <dbReference type="RuleBase" id="RU362125"/>
    </source>
</evidence>
<feature type="domain" description="Acyl-CoA dehydrogenase/oxidase C-terminal" evidence="11">
    <location>
        <begin position="237"/>
        <end position="385"/>
    </location>
</feature>
<dbReference type="InterPro" id="IPR046373">
    <property type="entry name" value="Acyl-CoA_Oxase/DH_mid-dom_sf"/>
</dbReference>
<dbReference type="InterPro" id="IPR009100">
    <property type="entry name" value="AcylCoA_DH/oxidase_NM_dom_sf"/>
</dbReference>
<proteinExistence type="inferred from homology"/>
<dbReference type="Gene3D" id="1.20.140.10">
    <property type="entry name" value="Butyryl-CoA Dehydrogenase, subunit A, domain 3"/>
    <property type="match status" value="1"/>
</dbReference>
<comment type="similarity">
    <text evidence="2 10">Belongs to the acyl-CoA dehydrogenase family.</text>
</comment>
<evidence type="ECO:0000259" key="13">
    <source>
        <dbReference type="Pfam" id="PF02771"/>
    </source>
</evidence>
<keyword evidence="15" id="KW-1185">Reference proteome</keyword>
<dbReference type="EC" id="3.13.1.4" evidence="7"/>